<proteinExistence type="predicted"/>
<dbReference type="GO" id="GO:0010181">
    <property type="term" value="F:FMN binding"/>
    <property type="evidence" value="ECO:0007669"/>
    <property type="project" value="InterPro"/>
</dbReference>
<dbReference type="InterPro" id="IPR012349">
    <property type="entry name" value="Split_barrel_FMN-bd"/>
</dbReference>
<keyword evidence="4" id="KW-1185">Reference proteome</keyword>
<evidence type="ECO:0000313" key="4">
    <source>
        <dbReference type="Proteomes" id="UP000019063"/>
    </source>
</evidence>
<dbReference type="PANTHER" id="PTHR30466:SF1">
    <property type="entry name" value="FMN REDUCTASE (NADH) RUTF"/>
    <property type="match status" value="1"/>
</dbReference>
<organism evidence="3 4">
    <name type="scientific">Roseivivax marinus</name>
    <dbReference type="NCBI Taxonomy" id="1379903"/>
    <lineage>
        <taxon>Bacteria</taxon>
        <taxon>Pseudomonadati</taxon>
        <taxon>Pseudomonadota</taxon>
        <taxon>Alphaproteobacteria</taxon>
        <taxon>Rhodobacterales</taxon>
        <taxon>Roseobacteraceae</taxon>
        <taxon>Roseivivax</taxon>
    </lineage>
</organism>
<protein>
    <recommendedName>
        <fullName evidence="2">Flavin reductase like domain-containing protein</fullName>
    </recommendedName>
</protein>
<dbReference type="STRING" id="1379903.ATO8_02895"/>
<gene>
    <name evidence="3" type="ORF">ATO8_02895</name>
</gene>
<dbReference type="InterPro" id="IPR050268">
    <property type="entry name" value="NADH-dep_flavin_reductase"/>
</dbReference>
<dbReference type="RefSeq" id="WP_043841791.1">
    <property type="nucleotide sequence ID" value="NZ_AQQW01000001.1"/>
</dbReference>
<dbReference type="SUPFAM" id="SSF50475">
    <property type="entry name" value="FMN-binding split barrel"/>
    <property type="match status" value="1"/>
</dbReference>
<dbReference type="Proteomes" id="UP000019063">
    <property type="component" value="Unassembled WGS sequence"/>
</dbReference>
<dbReference type="Gene3D" id="2.30.110.10">
    <property type="entry name" value="Electron Transport, Fmn-binding Protein, Chain A"/>
    <property type="match status" value="1"/>
</dbReference>
<dbReference type="SMART" id="SM00903">
    <property type="entry name" value="Flavin_Reduct"/>
    <property type="match status" value="1"/>
</dbReference>
<dbReference type="EMBL" id="AQQW01000001">
    <property type="protein sequence ID" value="ETW14820.1"/>
    <property type="molecule type" value="Genomic_DNA"/>
</dbReference>
<dbReference type="InterPro" id="IPR002563">
    <property type="entry name" value="Flavin_Rdtase-like_dom"/>
</dbReference>
<dbReference type="eggNOG" id="COG1853">
    <property type="taxonomic scope" value="Bacteria"/>
</dbReference>
<dbReference type="Pfam" id="PF01613">
    <property type="entry name" value="Flavin_Reduct"/>
    <property type="match status" value="1"/>
</dbReference>
<dbReference type="GO" id="GO:0006208">
    <property type="term" value="P:pyrimidine nucleobase catabolic process"/>
    <property type="evidence" value="ECO:0007669"/>
    <property type="project" value="TreeGrafter"/>
</dbReference>
<comment type="caution">
    <text evidence="3">The sequence shown here is derived from an EMBL/GenBank/DDBJ whole genome shotgun (WGS) entry which is preliminary data.</text>
</comment>
<reference evidence="3 4" key="1">
    <citation type="journal article" date="2014" name="Antonie Van Leeuwenhoek">
        <title>Roseivivax atlanticus sp. nov., isolated from surface seawater of the Atlantic Ocean.</title>
        <authorList>
            <person name="Li G."/>
            <person name="Lai Q."/>
            <person name="Liu X."/>
            <person name="Sun F."/>
            <person name="Shao Z."/>
        </authorList>
    </citation>
    <scope>NUCLEOTIDE SEQUENCE [LARGE SCALE GENOMIC DNA]</scope>
    <source>
        <strain evidence="3 4">22II-s10s</strain>
    </source>
</reference>
<keyword evidence="1" id="KW-0560">Oxidoreductase</keyword>
<accession>W4HS26</accession>
<evidence type="ECO:0000259" key="2">
    <source>
        <dbReference type="SMART" id="SM00903"/>
    </source>
</evidence>
<dbReference type="GO" id="GO:0042602">
    <property type="term" value="F:riboflavin reductase (NADPH) activity"/>
    <property type="evidence" value="ECO:0007669"/>
    <property type="project" value="TreeGrafter"/>
</dbReference>
<dbReference type="PANTHER" id="PTHR30466">
    <property type="entry name" value="FLAVIN REDUCTASE"/>
    <property type="match status" value="1"/>
</dbReference>
<name>W4HS26_9RHOB</name>
<dbReference type="AlphaFoldDB" id="W4HS26"/>
<sequence>MTAPEIVTEDAQRAFREAMASLAATACVVTAAEGDERVGRTVTAALSLAVDPPSLLVSIDAGARLAALIRARGGFSFAMLQADQQAVAEAFAGKISRERRFEHGTWETWPSGHPRLRGAMVSMDCTLVGDIETEDHVLFVGRPHAIDLADTRTPLIWHDRRFQTIRPL</sequence>
<evidence type="ECO:0000256" key="1">
    <source>
        <dbReference type="ARBA" id="ARBA00023002"/>
    </source>
</evidence>
<evidence type="ECO:0000313" key="3">
    <source>
        <dbReference type="EMBL" id="ETW14820.1"/>
    </source>
</evidence>
<feature type="domain" description="Flavin reductase like" evidence="2">
    <location>
        <begin position="19"/>
        <end position="164"/>
    </location>
</feature>